<feature type="compositionally biased region" description="Basic residues" evidence="1">
    <location>
        <begin position="279"/>
        <end position="292"/>
    </location>
</feature>
<evidence type="ECO:0000256" key="1">
    <source>
        <dbReference type="SAM" id="MobiDB-lite"/>
    </source>
</evidence>
<dbReference type="Proteomes" id="UP000256964">
    <property type="component" value="Unassembled WGS sequence"/>
</dbReference>
<protein>
    <submittedName>
        <fullName evidence="2">Uncharacterized protein</fullName>
    </submittedName>
</protein>
<organism evidence="2 3">
    <name type="scientific">Lentinus brumalis</name>
    <dbReference type="NCBI Taxonomy" id="2498619"/>
    <lineage>
        <taxon>Eukaryota</taxon>
        <taxon>Fungi</taxon>
        <taxon>Dikarya</taxon>
        <taxon>Basidiomycota</taxon>
        <taxon>Agaricomycotina</taxon>
        <taxon>Agaricomycetes</taxon>
        <taxon>Polyporales</taxon>
        <taxon>Polyporaceae</taxon>
        <taxon>Lentinus</taxon>
    </lineage>
</organism>
<proteinExistence type="predicted"/>
<keyword evidence="3" id="KW-1185">Reference proteome</keyword>
<dbReference type="AlphaFoldDB" id="A0A371CLQ1"/>
<accession>A0A371CLQ1</accession>
<feature type="compositionally biased region" description="Acidic residues" evidence="1">
    <location>
        <begin position="168"/>
        <end position="177"/>
    </location>
</feature>
<evidence type="ECO:0000313" key="3">
    <source>
        <dbReference type="Proteomes" id="UP000256964"/>
    </source>
</evidence>
<feature type="compositionally biased region" description="Basic and acidic residues" evidence="1">
    <location>
        <begin position="215"/>
        <end position="240"/>
    </location>
</feature>
<reference evidence="2 3" key="1">
    <citation type="journal article" date="2018" name="Biotechnol. Biofuels">
        <title>Integrative visual omics of the white-rot fungus Polyporus brumalis exposes the biotechnological potential of its oxidative enzymes for delignifying raw plant biomass.</title>
        <authorList>
            <person name="Miyauchi S."/>
            <person name="Rancon A."/>
            <person name="Drula E."/>
            <person name="Hage H."/>
            <person name="Chaduli D."/>
            <person name="Favel A."/>
            <person name="Grisel S."/>
            <person name="Henrissat B."/>
            <person name="Herpoel-Gimbert I."/>
            <person name="Ruiz-Duenas F.J."/>
            <person name="Chevret D."/>
            <person name="Hainaut M."/>
            <person name="Lin J."/>
            <person name="Wang M."/>
            <person name="Pangilinan J."/>
            <person name="Lipzen A."/>
            <person name="Lesage-Meessen L."/>
            <person name="Navarro D."/>
            <person name="Riley R."/>
            <person name="Grigoriev I.V."/>
            <person name="Zhou S."/>
            <person name="Raouche S."/>
            <person name="Rosso M.N."/>
        </authorList>
    </citation>
    <scope>NUCLEOTIDE SEQUENCE [LARGE SCALE GENOMIC DNA]</scope>
    <source>
        <strain evidence="2 3">BRFM 1820</strain>
    </source>
</reference>
<evidence type="ECO:0000313" key="2">
    <source>
        <dbReference type="EMBL" id="RDX41187.1"/>
    </source>
</evidence>
<dbReference type="EMBL" id="KZ857520">
    <property type="protein sequence ID" value="RDX41187.1"/>
    <property type="molecule type" value="Genomic_DNA"/>
</dbReference>
<feature type="compositionally biased region" description="Acidic residues" evidence="1">
    <location>
        <begin position="259"/>
        <end position="272"/>
    </location>
</feature>
<feature type="compositionally biased region" description="Low complexity" evidence="1">
    <location>
        <begin position="178"/>
        <end position="190"/>
    </location>
</feature>
<sequence length="318" mass="34171">MPLDPKTYHPDLEAAVQAAYAANIDLTIIPALLRLKQFKGGMEEELKWLRDFTSVREDDCIPCVEAGRECTRHNGSSIRCLACYVTDAPACTHQTKMVQLGHAATPSCMDYKHARDLGLTPIPASLKWTGKRGQGKLKNAIVRGRGHKKARNEEEVTGETGETGEAGEMGEEGETGETGETGATGDADTTGTKDETNATGETAEPTGVVGEPQEEVAKDGKRPRAGTDRRESKGKQRADRVSPLAQWTVQTTHVGPNESDQEDVDQLQDDDPPVVGKGKAGKSRKPSARRKTKSGDTSSLAHKGSISKKIMAVLLGKN</sequence>
<feature type="compositionally biased region" description="Polar residues" evidence="1">
    <location>
        <begin position="245"/>
        <end position="254"/>
    </location>
</feature>
<name>A0A371CLQ1_9APHY</name>
<feature type="region of interest" description="Disordered" evidence="1">
    <location>
        <begin position="143"/>
        <end position="318"/>
    </location>
</feature>
<dbReference type="OrthoDB" id="2764258at2759"/>
<dbReference type="STRING" id="139420.A0A371CLQ1"/>
<gene>
    <name evidence="2" type="ORF">OH76DRAFT_1489679</name>
</gene>